<dbReference type="AlphaFoldDB" id="A0A3D8JTY3"/>
<organism evidence="2 3">
    <name type="scientific">Trinickia dinghuensis</name>
    <dbReference type="NCBI Taxonomy" id="2291023"/>
    <lineage>
        <taxon>Bacteria</taxon>
        <taxon>Pseudomonadati</taxon>
        <taxon>Pseudomonadota</taxon>
        <taxon>Betaproteobacteria</taxon>
        <taxon>Burkholderiales</taxon>
        <taxon>Burkholderiaceae</taxon>
        <taxon>Trinickia</taxon>
    </lineage>
</organism>
<reference evidence="2 3" key="1">
    <citation type="submission" date="2018-08" db="EMBL/GenBank/DDBJ databases">
        <title>Paraburkholderia sp. DHOM06 isolated from forest soil.</title>
        <authorList>
            <person name="Gao Z.-H."/>
            <person name="Qiu L.-H."/>
        </authorList>
    </citation>
    <scope>NUCLEOTIDE SEQUENCE [LARGE SCALE GENOMIC DNA]</scope>
    <source>
        <strain evidence="2 3">DHOM06</strain>
    </source>
</reference>
<dbReference type="NCBIfam" id="TIGR03363">
    <property type="entry name" value="VI_chp_8"/>
    <property type="match status" value="1"/>
</dbReference>
<dbReference type="PANTHER" id="PTHR37951">
    <property type="entry name" value="CYTOPLASMIC PROTEIN-RELATED"/>
    <property type="match status" value="1"/>
</dbReference>
<sequence>MNPSDLIEAELSFAVDLERLLSPLAEGDGVGVSLRTDPVWLKIRDAQREDDPSLPMGEWERPLIKADWQAVASLSAEALRLRSKDFQLAVWVCEAWTRLYRLEGMMAGLQLLIALVDRFWDRAYPQLDGDDMEARAAPFHWISRKLESVLKLHVPLIGLPVEPGFINLDDWQRVVAASLQEDEDAPATHLPREMLDREAAQGSNLALLRQLERTAGTVLSAIEELARRLDERLGDDAPSFTRTKATLGELQRAARALRGSNALDDEPVAVPIEPADIRMTEHDSPQLEVDMQPRALPVTLDHIVDRAHAYRLLEDIARYLAEQEPHSPTPYLLARAVSWGRMPLPDLMRDIVSQEGDLGRYMTMLGVEP</sequence>
<evidence type="ECO:0000313" key="3">
    <source>
        <dbReference type="Proteomes" id="UP000256838"/>
    </source>
</evidence>
<protein>
    <submittedName>
        <fullName evidence="2">Type VI secretion system protein TssA</fullName>
    </submittedName>
</protein>
<dbReference type="Proteomes" id="UP000256838">
    <property type="component" value="Unassembled WGS sequence"/>
</dbReference>
<accession>A0A3D8JTY3</accession>
<dbReference type="InterPro" id="IPR017740">
    <property type="entry name" value="TssA-like"/>
</dbReference>
<dbReference type="EMBL" id="QRGA01000017">
    <property type="protein sequence ID" value="RDU95851.1"/>
    <property type="molecule type" value="Genomic_DNA"/>
</dbReference>
<dbReference type="Pfam" id="PF06812">
    <property type="entry name" value="ImpA_N"/>
    <property type="match status" value="1"/>
</dbReference>
<dbReference type="PANTHER" id="PTHR37951:SF1">
    <property type="entry name" value="TYPE VI SECRETION SYSTEM COMPONENT TSSA1"/>
    <property type="match status" value="1"/>
</dbReference>
<evidence type="ECO:0000259" key="1">
    <source>
        <dbReference type="Pfam" id="PF06812"/>
    </source>
</evidence>
<dbReference type="InterPro" id="IPR010657">
    <property type="entry name" value="ImpA_N"/>
</dbReference>
<dbReference type="RefSeq" id="WP_115536628.1">
    <property type="nucleotide sequence ID" value="NZ_QRGA01000017.1"/>
</dbReference>
<feature type="domain" description="ImpA N-terminal" evidence="1">
    <location>
        <begin position="21"/>
        <end position="143"/>
    </location>
</feature>
<comment type="caution">
    <text evidence="2">The sequence shown here is derived from an EMBL/GenBank/DDBJ whole genome shotgun (WGS) entry which is preliminary data.</text>
</comment>
<proteinExistence type="predicted"/>
<dbReference type="OrthoDB" id="9771118at2"/>
<name>A0A3D8JTY3_9BURK</name>
<evidence type="ECO:0000313" key="2">
    <source>
        <dbReference type="EMBL" id="RDU95851.1"/>
    </source>
</evidence>
<keyword evidence="3" id="KW-1185">Reference proteome</keyword>
<gene>
    <name evidence="2" type="primary">tssA</name>
    <name evidence="2" type="ORF">DWV00_26750</name>
</gene>